<gene>
    <name evidence="2" type="ORF">AMEX_G2646</name>
</gene>
<dbReference type="EMBL" id="JAICCE010000001">
    <property type="protein sequence ID" value="KAG9283830.1"/>
    <property type="molecule type" value="Genomic_DNA"/>
</dbReference>
<accession>A0A8T2MJL8</accession>
<comment type="caution">
    <text evidence="2">The sequence shown here is derived from an EMBL/GenBank/DDBJ whole genome shotgun (WGS) entry which is preliminary data.</text>
</comment>
<proteinExistence type="predicted"/>
<dbReference type="SUPFAM" id="SSF46689">
    <property type="entry name" value="Homeodomain-like"/>
    <property type="match status" value="1"/>
</dbReference>
<evidence type="ECO:0008006" key="4">
    <source>
        <dbReference type="Google" id="ProtNLM"/>
    </source>
</evidence>
<dbReference type="InterPro" id="IPR036397">
    <property type="entry name" value="RNaseH_sf"/>
</dbReference>
<feature type="region of interest" description="Disordered" evidence="1">
    <location>
        <begin position="1"/>
        <end position="20"/>
    </location>
</feature>
<dbReference type="Proteomes" id="UP000752171">
    <property type="component" value="Unassembled WGS sequence"/>
</dbReference>
<reference evidence="2 3" key="1">
    <citation type="submission" date="2021-07" db="EMBL/GenBank/DDBJ databases">
        <authorList>
            <person name="Imarazene B."/>
            <person name="Zahm M."/>
            <person name="Klopp C."/>
            <person name="Cabau C."/>
            <person name="Beille S."/>
            <person name="Jouanno E."/>
            <person name="Castinel A."/>
            <person name="Lluch J."/>
            <person name="Gil L."/>
            <person name="Kuchtly C."/>
            <person name="Lopez Roques C."/>
            <person name="Donnadieu C."/>
            <person name="Parrinello H."/>
            <person name="Journot L."/>
            <person name="Du K."/>
            <person name="Schartl M."/>
            <person name="Retaux S."/>
            <person name="Guiguen Y."/>
        </authorList>
    </citation>
    <scope>NUCLEOTIDE SEQUENCE [LARGE SCALE GENOMIC DNA]</scope>
    <source>
        <strain evidence="2">Pach_M1</strain>
        <tissue evidence="2">Testis</tissue>
    </source>
</reference>
<name>A0A8T2MJL8_ASTMX</name>
<dbReference type="AlphaFoldDB" id="A0A8T2MJL8"/>
<organism evidence="2 3">
    <name type="scientific">Astyanax mexicanus</name>
    <name type="common">Blind cave fish</name>
    <name type="synonym">Astyanax fasciatus mexicanus</name>
    <dbReference type="NCBI Taxonomy" id="7994"/>
    <lineage>
        <taxon>Eukaryota</taxon>
        <taxon>Metazoa</taxon>
        <taxon>Chordata</taxon>
        <taxon>Craniata</taxon>
        <taxon>Vertebrata</taxon>
        <taxon>Euteleostomi</taxon>
        <taxon>Actinopterygii</taxon>
        <taxon>Neopterygii</taxon>
        <taxon>Teleostei</taxon>
        <taxon>Ostariophysi</taxon>
        <taxon>Characiformes</taxon>
        <taxon>Characoidei</taxon>
        <taxon>Acestrorhamphidae</taxon>
        <taxon>Acestrorhamphinae</taxon>
        <taxon>Astyanax</taxon>
    </lineage>
</organism>
<protein>
    <recommendedName>
        <fullName evidence="4">Tc1-like transposase DDE domain-containing protein</fullName>
    </recommendedName>
</protein>
<sequence>GVGQRGREAVQRGAGQGGRGEGWRARLRFFITDEMRATVIDHVIVHGMTMTEAGQRVQPQHHTSISRFSVAPIIRAFIEHNIVERLPFAGGRPSRFTPAQEVLIVDMVRENNVMRLREIQERIIGDNLNFQNIDKVNLTTIDSVLNRQRVRMKQAFRGPFERNSDRIKHLRHQYVQYGRELESMARPHEFIFVDEAGFNLTKRRRRGRNIIGRRVIVDVPSQRGGNITFCAAMSSRGIPTQPDDVMPPNDFSVNIQHTVSIYMYNVL</sequence>
<dbReference type="GO" id="GO:0003676">
    <property type="term" value="F:nucleic acid binding"/>
    <property type="evidence" value="ECO:0007669"/>
    <property type="project" value="InterPro"/>
</dbReference>
<feature type="compositionally biased region" description="Basic and acidic residues" evidence="1">
    <location>
        <begin position="1"/>
        <end position="10"/>
    </location>
</feature>
<feature type="non-terminal residue" evidence="2">
    <location>
        <position position="267"/>
    </location>
</feature>
<dbReference type="InterPro" id="IPR009057">
    <property type="entry name" value="Homeodomain-like_sf"/>
</dbReference>
<dbReference type="Gene3D" id="3.30.420.10">
    <property type="entry name" value="Ribonuclease H-like superfamily/Ribonuclease H"/>
    <property type="match status" value="1"/>
</dbReference>
<evidence type="ECO:0000313" key="2">
    <source>
        <dbReference type="EMBL" id="KAG9283830.1"/>
    </source>
</evidence>
<evidence type="ECO:0000256" key="1">
    <source>
        <dbReference type="SAM" id="MobiDB-lite"/>
    </source>
</evidence>
<evidence type="ECO:0000313" key="3">
    <source>
        <dbReference type="Proteomes" id="UP000752171"/>
    </source>
</evidence>